<keyword evidence="3" id="KW-1185">Reference proteome</keyword>
<name>A0A8J3GGF2_9HYPH</name>
<dbReference type="RefSeq" id="WP_189489124.1">
    <property type="nucleotide sequence ID" value="NZ_BMZO01000004.1"/>
</dbReference>
<dbReference type="AlphaFoldDB" id="A0A8J3GGF2"/>
<feature type="chain" id="PRO_5035224677" description="DUF945 domain-containing protein" evidence="1">
    <location>
        <begin position="28"/>
        <end position="393"/>
    </location>
</feature>
<evidence type="ECO:0000313" key="2">
    <source>
        <dbReference type="EMBL" id="GHC68448.1"/>
    </source>
</evidence>
<comment type="caution">
    <text evidence="2">The sequence shown here is derived from an EMBL/GenBank/DDBJ whole genome shotgun (WGS) entry which is preliminary data.</text>
</comment>
<organism evidence="2 3">
    <name type="scientific">Limoniibacter endophyticus</name>
    <dbReference type="NCBI Taxonomy" id="1565040"/>
    <lineage>
        <taxon>Bacteria</taxon>
        <taxon>Pseudomonadati</taxon>
        <taxon>Pseudomonadota</taxon>
        <taxon>Alphaproteobacteria</taxon>
        <taxon>Hyphomicrobiales</taxon>
        <taxon>Bartonellaceae</taxon>
        <taxon>Limoniibacter</taxon>
    </lineage>
</organism>
<keyword evidence="1" id="KW-0732">Signal</keyword>
<gene>
    <name evidence="2" type="ORF">GCM10010136_13170</name>
</gene>
<dbReference type="EMBL" id="BMZO01000004">
    <property type="protein sequence ID" value="GHC68448.1"/>
    <property type="molecule type" value="Genomic_DNA"/>
</dbReference>
<proteinExistence type="predicted"/>
<evidence type="ECO:0008006" key="4">
    <source>
        <dbReference type="Google" id="ProtNLM"/>
    </source>
</evidence>
<accession>A0A8J3GGF2</accession>
<dbReference type="Proteomes" id="UP000641137">
    <property type="component" value="Unassembled WGS sequence"/>
</dbReference>
<feature type="signal peptide" evidence="1">
    <location>
        <begin position="1"/>
        <end position="27"/>
    </location>
</feature>
<sequence length="393" mass="42074">MSPLRNRAFALASSTLFFSAFSTGAMALDAAIIGADMKAAMVSQGITFDYTDVREDGENIIFSGAKASLADVEGAWEIGELTLDGVSEREGGGHFIDRITLPEVKQEKDGSTFELTSAVLENVSLPANAKSGDFFEDMFYYESINIDRIAVNGAGTFVANDIKAVSSPLAPGKVITSEGSIGEFSVELPPAGSDKTLQVVHALGYETFGGNATFKSSWNPTDGASTLSEGKFTLNDAASINLVGDFGGLTVDVLQAMQELSANAEKSEQNPEAMQLAMLGLMQQMTFDKLTIRLEDNSLMDKVLDYLAQQQGTTKEGLIGQAQFLLPAFLGYFQNPQFTQTVSAEAVKFLRDPKTLTISAQPNEPLPVAQLMTLSQTPQIIPTTLNLTIKAND</sequence>
<protein>
    <recommendedName>
        <fullName evidence="4">DUF945 domain-containing protein</fullName>
    </recommendedName>
</protein>
<evidence type="ECO:0000256" key="1">
    <source>
        <dbReference type="SAM" id="SignalP"/>
    </source>
</evidence>
<reference evidence="2" key="1">
    <citation type="journal article" date="2014" name="Int. J. Syst. Evol. Microbiol.">
        <title>Complete genome sequence of Corynebacterium casei LMG S-19264T (=DSM 44701T), isolated from a smear-ripened cheese.</title>
        <authorList>
            <consortium name="US DOE Joint Genome Institute (JGI-PGF)"/>
            <person name="Walter F."/>
            <person name="Albersmeier A."/>
            <person name="Kalinowski J."/>
            <person name="Ruckert C."/>
        </authorList>
    </citation>
    <scope>NUCLEOTIDE SEQUENCE</scope>
    <source>
        <strain evidence="2">KCTC 42097</strain>
    </source>
</reference>
<evidence type="ECO:0000313" key="3">
    <source>
        <dbReference type="Proteomes" id="UP000641137"/>
    </source>
</evidence>
<reference evidence="2" key="2">
    <citation type="submission" date="2020-09" db="EMBL/GenBank/DDBJ databases">
        <authorList>
            <person name="Sun Q."/>
            <person name="Kim S."/>
        </authorList>
    </citation>
    <scope>NUCLEOTIDE SEQUENCE</scope>
    <source>
        <strain evidence="2">KCTC 42097</strain>
    </source>
</reference>